<comment type="caution">
    <text evidence="3">The sequence shown here is derived from an EMBL/GenBank/DDBJ whole genome shotgun (WGS) entry which is preliminary data.</text>
</comment>
<feature type="compositionally biased region" description="Basic residues" evidence="1">
    <location>
        <begin position="1"/>
        <end position="14"/>
    </location>
</feature>
<dbReference type="AlphaFoldDB" id="A0A6L2K4F5"/>
<dbReference type="PANTHER" id="PTHR31286">
    <property type="entry name" value="GLYCINE-RICH CELL WALL STRUCTURAL PROTEIN 1.8-LIKE"/>
    <property type="match status" value="1"/>
</dbReference>
<accession>A0A6L2K4F5</accession>
<protein>
    <recommendedName>
        <fullName evidence="2">DUF4283 domain-containing protein</fullName>
    </recommendedName>
</protein>
<dbReference type="InterPro" id="IPR036691">
    <property type="entry name" value="Endo/exonu/phosph_ase_sf"/>
</dbReference>
<sequence length="618" mass="70872">MSARRSRSKQKIRVPNKYDNTVCDMNKNKEASTQNTVEERVSDEQAKVRVSDTELGTGENKGDGGMVENSTGEVVLEKGKEIDQSKRIKGIRLISYIPTTIAEDGSDVAIFDEELVSSGSAKWKLTFNNENGMDQVLKNSPWLVGGKPLLVQKWSLDICFEKAETDTVPLWIKMFDIPLEGEGYARVLVEVNAKKDFKEVIDVHYKNKDGMIVRIKKIKVEYSWKPTKCTHCNIFGHTLSSCNIRKRTEDELAKMQEGKRNDNKKLSDDFVAVRNQTKRHTYGDSKYQNDVRKYDKVQGWNRQGKDKWEEMKDSIEIDDDEEVMEDTGQIGKSMYENKINWASNTKMCPKGYRIIVGWNPNDVKVDVISMSWQVMFCLIEVIQLKIKLYCSFVYAANHGKERQSLWVDLGRQKSVTNKHPSVLMGDFNVTLSPNKHFVGGSNIFIDMYEFQDCVNMIEVEDLCSSGLQFTWTKSPQNPLAGPLKKLDRFMVLNLLMRKNTHENIDFRFHYGCKELKITHLGFADDLMVFCYSDVKSIKIVKGTIGEFCKYSGLHPNMWKSTIFFGSISDQLRQEILRIIPFQMGKLPMKYLSVPLLAKCLGVADCQVLIEKVKAKVRD</sequence>
<dbReference type="EMBL" id="BKCJ010001736">
    <property type="protein sequence ID" value="GEU43632.1"/>
    <property type="molecule type" value="Genomic_DNA"/>
</dbReference>
<proteinExistence type="predicted"/>
<evidence type="ECO:0000256" key="1">
    <source>
        <dbReference type="SAM" id="MobiDB-lite"/>
    </source>
</evidence>
<dbReference type="Pfam" id="PF14111">
    <property type="entry name" value="DUF4283"/>
    <property type="match status" value="1"/>
</dbReference>
<feature type="region of interest" description="Disordered" evidence="1">
    <location>
        <begin position="1"/>
        <end position="69"/>
    </location>
</feature>
<reference evidence="3" key="1">
    <citation type="journal article" date="2019" name="Sci. Rep.">
        <title>Draft genome of Tanacetum cinerariifolium, the natural source of mosquito coil.</title>
        <authorList>
            <person name="Yamashiro T."/>
            <person name="Shiraishi A."/>
            <person name="Satake H."/>
            <person name="Nakayama K."/>
        </authorList>
    </citation>
    <scope>NUCLEOTIDE SEQUENCE</scope>
</reference>
<gene>
    <name evidence="3" type="ORF">Tci_015610</name>
</gene>
<organism evidence="3">
    <name type="scientific">Tanacetum cinerariifolium</name>
    <name type="common">Dalmatian daisy</name>
    <name type="synonym">Chrysanthemum cinerariifolium</name>
    <dbReference type="NCBI Taxonomy" id="118510"/>
    <lineage>
        <taxon>Eukaryota</taxon>
        <taxon>Viridiplantae</taxon>
        <taxon>Streptophyta</taxon>
        <taxon>Embryophyta</taxon>
        <taxon>Tracheophyta</taxon>
        <taxon>Spermatophyta</taxon>
        <taxon>Magnoliopsida</taxon>
        <taxon>eudicotyledons</taxon>
        <taxon>Gunneridae</taxon>
        <taxon>Pentapetalae</taxon>
        <taxon>asterids</taxon>
        <taxon>campanulids</taxon>
        <taxon>Asterales</taxon>
        <taxon>Asteraceae</taxon>
        <taxon>Asteroideae</taxon>
        <taxon>Anthemideae</taxon>
        <taxon>Anthemidinae</taxon>
        <taxon>Tanacetum</taxon>
    </lineage>
</organism>
<dbReference type="SUPFAM" id="SSF56219">
    <property type="entry name" value="DNase I-like"/>
    <property type="match status" value="1"/>
</dbReference>
<dbReference type="InterPro" id="IPR025558">
    <property type="entry name" value="DUF4283"/>
</dbReference>
<evidence type="ECO:0000313" key="3">
    <source>
        <dbReference type="EMBL" id="GEU43632.1"/>
    </source>
</evidence>
<feature type="domain" description="DUF4283" evidence="2">
    <location>
        <begin position="126"/>
        <end position="161"/>
    </location>
</feature>
<feature type="compositionally biased region" description="Basic and acidic residues" evidence="1">
    <location>
        <begin position="37"/>
        <end position="52"/>
    </location>
</feature>
<dbReference type="PANTHER" id="PTHR31286:SF99">
    <property type="entry name" value="DUF4283 DOMAIN-CONTAINING PROTEIN"/>
    <property type="match status" value="1"/>
</dbReference>
<dbReference type="Gene3D" id="3.60.10.10">
    <property type="entry name" value="Endonuclease/exonuclease/phosphatase"/>
    <property type="match status" value="1"/>
</dbReference>
<evidence type="ECO:0000259" key="2">
    <source>
        <dbReference type="Pfam" id="PF14111"/>
    </source>
</evidence>
<dbReference type="InterPro" id="IPR040256">
    <property type="entry name" value="At4g02000-like"/>
</dbReference>
<name>A0A6L2K4F5_TANCI</name>